<keyword evidence="2" id="KW-1185">Reference proteome</keyword>
<dbReference type="EMBL" id="JARLKY010000007">
    <property type="protein sequence ID" value="MEC0226140.1"/>
    <property type="molecule type" value="Genomic_DNA"/>
</dbReference>
<evidence type="ECO:0000313" key="1">
    <source>
        <dbReference type="EMBL" id="MEC0226140.1"/>
    </source>
</evidence>
<comment type="caution">
    <text evidence="1">The sequence shown here is derived from an EMBL/GenBank/DDBJ whole genome shotgun (WGS) entry which is preliminary data.</text>
</comment>
<sequence>MASSRQCYLGIVPHQLNPIHLAYEWFGVVWLEEEHQFPVIIGYWFANERTEILENAKLSGCSHWIEVCDHYILMNMYQSIRKKQSDEDWNHRSRLSIRTMFKSPWKEASPGLYIIKSRDTYPLHASAVLKKKFFVWLEHAAVCETEEQLRAFMGRVHAEHQDMARKRGFLKKVDKST</sequence>
<proteinExistence type="predicted"/>
<protein>
    <submittedName>
        <fullName evidence="1">Uncharacterized protein</fullName>
    </submittedName>
</protein>
<dbReference type="Proteomes" id="UP001338137">
    <property type="component" value="Unassembled WGS sequence"/>
</dbReference>
<dbReference type="RefSeq" id="WP_326070539.1">
    <property type="nucleotide sequence ID" value="NZ_JARLKY010000007.1"/>
</dbReference>
<evidence type="ECO:0000313" key="2">
    <source>
        <dbReference type="Proteomes" id="UP001338137"/>
    </source>
</evidence>
<accession>A0ABU6FWL9</accession>
<organism evidence="1 2">
    <name type="scientific">Paenibacillus alba</name>
    <dbReference type="NCBI Taxonomy" id="1197127"/>
    <lineage>
        <taxon>Bacteria</taxon>
        <taxon>Bacillati</taxon>
        <taxon>Bacillota</taxon>
        <taxon>Bacilli</taxon>
        <taxon>Bacillales</taxon>
        <taxon>Paenibacillaceae</taxon>
        <taxon>Paenibacillus</taxon>
    </lineage>
</organism>
<name>A0ABU6FWL9_9BACL</name>
<gene>
    <name evidence="1" type="ORF">P4I72_03240</name>
</gene>
<reference evidence="1 2" key="1">
    <citation type="submission" date="2023-03" db="EMBL/GenBank/DDBJ databases">
        <title>Bacillus Genome Sequencing.</title>
        <authorList>
            <person name="Dunlap C."/>
        </authorList>
    </citation>
    <scope>NUCLEOTIDE SEQUENCE [LARGE SCALE GENOMIC DNA]</scope>
    <source>
        <strain evidence="1 2">BD-533</strain>
    </source>
</reference>